<dbReference type="Proteomes" id="UP000681722">
    <property type="component" value="Unassembled WGS sequence"/>
</dbReference>
<dbReference type="InterPro" id="IPR002110">
    <property type="entry name" value="Ankyrin_rpt"/>
</dbReference>
<dbReference type="SUPFAM" id="SSF48403">
    <property type="entry name" value="Ankyrin repeat"/>
    <property type="match status" value="1"/>
</dbReference>
<dbReference type="AlphaFoldDB" id="A0A814KCK1"/>
<dbReference type="OrthoDB" id="19174at2759"/>
<dbReference type="Pfam" id="PF12796">
    <property type="entry name" value="Ank_2"/>
    <property type="match status" value="1"/>
</dbReference>
<evidence type="ECO:0000256" key="3">
    <source>
        <dbReference type="PROSITE-ProRule" id="PRU00023"/>
    </source>
</evidence>
<evidence type="ECO:0000256" key="2">
    <source>
        <dbReference type="ARBA" id="ARBA00023043"/>
    </source>
</evidence>
<protein>
    <submittedName>
        <fullName evidence="4">Uncharacterized protein</fullName>
    </submittedName>
</protein>
<evidence type="ECO:0000313" key="5">
    <source>
        <dbReference type="EMBL" id="CAF1587372.1"/>
    </source>
</evidence>
<reference evidence="4" key="1">
    <citation type="submission" date="2021-02" db="EMBL/GenBank/DDBJ databases">
        <authorList>
            <person name="Nowell W R."/>
        </authorList>
    </citation>
    <scope>NUCLEOTIDE SEQUENCE</scope>
</reference>
<dbReference type="Proteomes" id="UP000663829">
    <property type="component" value="Unassembled WGS sequence"/>
</dbReference>
<evidence type="ECO:0000313" key="6">
    <source>
        <dbReference type="EMBL" id="CAF3819339.1"/>
    </source>
</evidence>
<dbReference type="PROSITE" id="PS50297">
    <property type="entry name" value="ANK_REP_REGION"/>
    <property type="match status" value="1"/>
</dbReference>
<evidence type="ECO:0000313" key="8">
    <source>
        <dbReference type="Proteomes" id="UP000663829"/>
    </source>
</evidence>
<organism evidence="4 8">
    <name type="scientific">Didymodactylos carnosus</name>
    <dbReference type="NCBI Taxonomy" id="1234261"/>
    <lineage>
        <taxon>Eukaryota</taxon>
        <taxon>Metazoa</taxon>
        <taxon>Spiralia</taxon>
        <taxon>Gnathifera</taxon>
        <taxon>Rotifera</taxon>
        <taxon>Eurotatoria</taxon>
        <taxon>Bdelloidea</taxon>
        <taxon>Philodinida</taxon>
        <taxon>Philodinidae</taxon>
        <taxon>Didymodactylos</taxon>
    </lineage>
</organism>
<dbReference type="PANTHER" id="PTHR24171">
    <property type="entry name" value="ANKYRIN REPEAT DOMAIN-CONTAINING PROTEIN 39-RELATED"/>
    <property type="match status" value="1"/>
</dbReference>
<dbReference type="EMBL" id="CAJOBC010004219">
    <property type="protein sequence ID" value="CAF3819339.1"/>
    <property type="molecule type" value="Genomic_DNA"/>
</dbReference>
<dbReference type="EMBL" id="CAJOBA010070628">
    <property type="protein sequence ID" value="CAF4389548.1"/>
    <property type="molecule type" value="Genomic_DNA"/>
</dbReference>
<gene>
    <name evidence="4" type="ORF">GPM918_LOCUS16216</name>
    <name evidence="5" type="ORF">OVA965_LOCUS41336</name>
    <name evidence="6" type="ORF">SRO942_LOCUS16216</name>
    <name evidence="7" type="ORF">TMI583_LOCUS42959</name>
</gene>
<keyword evidence="8" id="KW-1185">Reference proteome</keyword>
<dbReference type="EMBL" id="CAJNOQ010004219">
    <property type="protein sequence ID" value="CAF1049675.1"/>
    <property type="molecule type" value="Genomic_DNA"/>
</dbReference>
<sequence length="192" mass="22281">MGNIQNTQRNKEERILEQPQQGEASEFYWACRDGDVGRVTQLLNSIPYDSFNRLELNGSTPLHAASYYGHSEVVRLLLHQRGCRREHLNRHGLTAYQEAQNDEIRQLFHRPVIKIDFLMEMNRAQSAEIEKYRLLVAELRNMLNPPAYVTIVQSVFGSVGPKDSEVLNRMIDEHVTQQHREYKKCKVGDKSS</sequence>
<evidence type="ECO:0000256" key="1">
    <source>
        <dbReference type="ARBA" id="ARBA00022737"/>
    </source>
</evidence>
<proteinExistence type="predicted"/>
<dbReference type="Gene3D" id="1.25.40.20">
    <property type="entry name" value="Ankyrin repeat-containing domain"/>
    <property type="match status" value="1"/>
</dbReference>
<evidence type="ECO:0000313" key="4">
    <source>
        <dbReference type="EMBL" id="CAF1049675.1"/>
    </source>
</evidence>
<accession>A0A814KCK1</accession>
<dbReference type="Proteomes" id="UP000682733">
    <property type="component" value="Unassembled WGS sequence"/>
</dbReference>
<dbReference type="InterPro" id="IPR036770">
    <property type="entry name" value="Ankyrin_rpt-contain_sf"/>
</dbReference>
<name>A0A814KCK1_9BILA</name>
<evidence type="ECO:0000313" key="7">
    <source>
        <dbReference type="EMBL" id="CAF4389548.1"/>
    </source>
</evidence>
<keyword evidence="1" id="KW-0677">Repeat</keyword>
<dbReference type="PROSITE" id="PS50088">
    <property type="entry name" value="ANK_REPEAT"/>
    <property type="match status" value="1"/>
</dbReference>
<keyword evidence="2 3" id="KW-0040">ANK repeat</keyword>
<feature type="repeat" description="ANK" evidence="3">
    <location>
        <begin position="57"/>
        <end position="78"/>
    </location>
</feature>
<comment type="caution">
    <text evidence="4">The sequence shown here is derived from an EMBL/GenBank/DDBJ whole genome shotgun (WGS) entry which is preliminary data.</text>
</comment>
<dbReference type="EMBL" id="CAJNOK010047339">
    <property type="protein sequence ID" value="CAF1587372.1"/>
    <property type="molecule type" value="Genomic_DNA"/>
</dbReference>
<dbReference type="Proteomes" id="UP000677228">
    <property type="component" value="Unassembled WGS sequence"/>
</dbReference>